<reference evidence="14 15" key="1">
    <citation type="submission" date="2009-10" db="EMBL/GenBank/DDBJ databases">
        <authorList>
            <person name="Qin X."/>
            <person name="Bachman B."/>
            <person name="Battles P."/>
            <person name="Bell A."/>
            <person name="Bess C."/>
            <person name="Bickham C."/>
            <person name="Chaboub L."/>
            <person name="Chen D."/>
            <person name="Coyle M."/>
            <person name="Deiros D.R."/>
            <person name="Dinh H."/>
            <person name="Forbes L."/>
            <person name="Fowler G."/>
            <person name="Francisco L."/>
            <person name="Fu Q."/>
            <person name="Gubbala S."/>
            <person name="Hale W."/>
            <person name="Han Y."/>
            <person name="Hemphill L."/>
            <person name="Highlander S.K."/>
            <person name="Hirani K."/>
            <person name="Hogues M."/>
            <person name="Jackson L."/>
            <person name="Jakkamsetti A."/>
            <person name="Javaid M."/>
            <person name="Jiang H."/>
            <person name="Korchina V."/>
            <person name="Kovar C."/>
            <person name="Lara F."/>
            <person name="Lee S."/>
            <person name="Mata R."/>
            <person name="Mathew T."/>
            <person name="Moen C."/>
            <person name="Morales K."/>
            <person name="Munidasa M."/>
            <person name="Nazareth L."/>
            <person name="Ngo R."/>
            <person name="Nguyen L."/>
            <person name="Okwuonu G."/>
            <person name="Ongeri F."/>
            <person name="Patil S."/>
            <person name="Petrosino J."/>
            <person name="Pham C."/>
            <person name="Pham P."/>
            <person name="Pu L.-L."/>
            <person name="Puazo M."/>
            <person name="Raj R."/>
            <person name="Reid J."/>
            <person name="Rouhana J."/>
            <person name="Saada N."/>
            <person name="Shang Y."/>
            <person name="Simmons D."/>
            <person name="Thornton R."/>
            <person name="Warren J."/>
            <person name="Weissenberger G."/>
            <person name="Zhang J."/>
            <person name="Zhang L."/>
            <person name="Zhou C."/>
            <person name="Zhu D."/>
            <person name="Muzny D."/>
            <person name="Worley K."/>
            <person name="Gibbs R."/>
        </authorList>
    </citation>
    <scope>NUCLEOTIDE SEQUENCE [LARGE SCALE GENOMIC DNA]</scope>
    <source>
        <strain evidence="14 15">DSM 17361</strain>
    </source>
</reference>
<proteinExistence type="inferred from homology"/>
<sequence>MKISSLTVFCILFFSLQGFANDAMPWQNPHISSINREPMTAHFIPYKTESGAMARYIMPDLKRLSCDPSTERRLQLDGTWLFKYAKNNVSAPENFFKKDFDARSWQQIQVPGSWELQGFDCPIYTDVRYPFPANPPFVPSDYNPVGSYIHTFNVPKEWHGMDIFIDFEGVESAFYVWINGKMVGYSEDSRLPAHFNITPYLLSGENKLAVKVFRYSDGSYLEDQDYWKYSGIERSVYLQARPHFRLHDFILRAGLVNDYRDGKFSLDVLLKGAAPRNKVEVKVLDDKNTTILRKEYKIRKSSDSTLNVAHVFPSVKQWSAEMPNLYKLVINTMDAHGVVTESVVHEFGFRSVEMRNGLLLVNGMPIKLKGVNRHEHDARTGRTISVESMLEDIRLMKQANINAIRTCHYPNRPEWYDLCTKYGLYLVDEANIESHGMENASHPTLADNEDWADAFHQRMGRMVKRDRNFTSIIIWSLGNESGYGPLFEQIYHLAKQLDGTRPVQYEGGGYQGLSDIYCPMYARIWALRRHVNERNARPLILCEYAHAMGNSVGNLQDYWDLINKYDQLQGGFIWDWVDQTFERQDSMGNHIWAYGGDMGFVGVVNDSNFCANGLVAADRSPHPHYWEVKKVYENIRLSPMPFSSNAVRVYNAFDFITLDDYYLSWDVKENGKVVEQGRCELPHIKPHHETVLTLPLTGITSQNAEHILTLRVFTKIATPMLPAHHEMANGQWVIGFPTVTAQKSIESNFSPTLRTVKDEVLISGNGYDYVFAKQTGELTSMRYDNREFLQKGPRPNFWRPLTDNDVANGTLDRCGTWKHASDNMTLTQFEAIQTNGVAKIVSTYKLAEQDAKVIVEYEISGSGKLAVSMHFKPGTKPLPEMPRLGMRMIIDKNCDQMTWYGRGPHENYADRKLSALVDVYSASVWDQFHPYVRAQETANKCDVRWVELKDKTGRGIRIESTDLLNVSAWNCTQDDLDYVPSTVTNKHGGSVVCKDLVWLNIDHRLMGVGGDNTWGAQVHPEYTITPHEWHYTYSITPIK</sequence>
<evidence type="ECO:0000256" key="8">
    <source>
        <dbReference type="ARBA" id="ARBA00022801"/>
    </source>
</evidence>
<dbReference type="AlphaFoldDB" id="D1PTQ0"/>
<comment type="caution">
    <text evidence="14">The sequence shown here is derived from an EMBL/GenBank/DDBJ whole genome shotgun (WGS) entry which is preliminary data.</text>
</comment>
<evidence type="ECO:0000256" key="3">
    <source>
        <dbReference type="ARBA" id="ARBA00001959"/>
    </source>
</evidence>
<dbReference type="SMART" id="SM01038">
    <property type="entry name" value="Bgal_small_N"/>
    <property type="match status" value="1"/>
</dbReference>
<dbReference type="EC" id="3.2.1.23" evidence="6"/>
<dbReference type="InterPro" id="IPR006103">
    <property type="entry name" value="Glyco_hydro_2_cat"/>
</dbReference>
<dbReference type="GO" id="GO:0009341">
    <property type="term" value="C:beta-galactosidase complex"/>
    <property type="evidence" value="ECO:0007669"/>
    <property type="project" value="InterPro"/>
</dbReference>
<evidence type="ECO:0000256" key="6">
    <source>
        <dbReference type="ARBA" id="ARBA00012756"/>
    </source>
</evidence>
<keyword evidence="10 14" id="KW-0326">Glycosidase</keyword>
<keyword evidence="15" id="KW-1185">Reference proteome</keyword>
<dbReference type="InterPro" id="IPR011013">
    <property type="entry name" value="Gal_mutarotase_sf_dom"/>
</dbReference>
<evidence type="ECO:0000256" key="1">
    <source>
        <dbReference type="ARBA" id="ARBA00001412"/>
    </source>
</evidence>
<dbReference type="PANTHER" id="PTHR46323:SF2">
    <property type="entry name" value="BETA-GALACTOSIDASE"/>
    <property type="match status" value="1"/>
</dbReference>
<dbReference type="OrthoDB" id="9801077at2"/>
<dbReference type="SUPFAM" id="SSF74650">
    <property type="entry name" value="Galactose mutarotase-like"/>
    <property type="match status" value="1"/>
</dbReference>
<dbReference type="EMBL" id="ACKS01000018">
    <property type="protein sequence ID" value="EFA45236.1"/>
    <property type="molecule type" value="Genomic_DNA"/>
</dbReference>
<feature type="domain" description="Beta galactosidase small chain/" evidence="13">
    <location>
        <begin position="761"/>
        <end position="1036"/>
    </location>
</feature>
<dbReference type="Proteomes" id="UP000003160">
    <property type="component" value="Unassembled WGS sequence"/>
</dbReference>
<dbReference type="PANTHER" id="PTHR46323">
    <property type="entry name" value="BETA-GALACTOSIDASE"/>
    <property type="match status" value="1"/>
</dbReference>
<protein>
    <recommendedName>
        <fullName evidence="7">Beta-galactosidase</fullName>
        <ecNumber evidence="6">3.2.1.23</ecNumber>
    </recommendedName>
    <alternativeName>
        <fullName evidence="11">Lactase</fullName>
    </alternativeName>
</protein>
<dbReference type="Pfam" id="PF00703">
    <property type="entry name" value="Glyco_hydro_2"/>
    <property type="match status" value="1"/>
</dbReference>
<evidence type="ECO:0000256" key="4">
    <source>
        <dbReference type="ARBA" id="ARBA00007401"/>
    </source>
</evidence>
<dbReference type="InterPro" id="IPR013783">
    <property type="entry name" value="Ig-like_fold"/>
</dbReference>
<comment type="similarity">
    <text evidence="4">Belongs to the glycosyl hydrolase 2 family.</text>
</comment>
<feature type="signal peptide" evidence="12">
    <location>
        <begin position="1"/>
        <end position="20"/>
    </location>
</feature>
<organism evidence="14 15">
    <name type="scientific">Hallella bergensis DSM 17361</name>
    <dbReference type="NCBI Taxonomy" id="585502"/>
    <lineage>
        <taxon>Bacteria</taxon>
        <taxon>Pseudomonadati</taxon>
        <taxon>Bacteroidota</taxon>
        <taxon>Bacteroidia</taxon>
        <taxon>Bacteroidales</taxon>
        <taxon>Prevotellaceae</taxon>
        <taxon>Hallella</taxon>
    </lineage>
</organism>
<dbReference type="InterPro" id="IPR014718">
    <property type="entry name" value="GH-type_carb-bd"/>
</dbReference>
<dbReference type="InterPro" id="IPR036156">
    <property type="entry name" value="Beta-gal/glucu_dom_sf"/>
</dbReference>
<dbReference type="Gene3D" id="2.70.98.10">
    <property type="match status" value="1"/>
</dbReference>
<dbReference type="GO" id="GO:0004565">
    <property type="term" value="F:beta-galactosidase activity"/>
    <property type="evidence" value="ECO:0007669"/>
    <property type="project" value="UniProtKB-EC"/>
</dbReference>
<dbReference type="InterPro" id="IPR032312">
    <property type="entry name" value="LacZ_4"/>
</dbReference>
<dbReference type="InterPro" id="IPR008979">
    <property type="entry name" value="Galactose-bd-like_sf"/>
</dbReference>
<dbReference type="InterPro" id="IPR050347">
    <property type="entry name" value="Bact_Beta-galactosidase"/>
</dbReference>
<accession>D1PTQ0</accession>
<dbReference type="InterPro" id="IPR006102">
    <property type="entry name" value="Ig-like_GH2"/>
</dbReference>
<evidence type="ECO:0000256" key="5">
    <source>
        <dbReference type="ARBA" id="ARBA00011245"/>
    </source>
</evidence>
<evidence type="ECO:0000256" key="9">
    <source>
        <dbReference type="ARBA" id="ARBA00022837"/>
    </source>
</evidence>
<dbReference type="FunFam" id="3.20.20.80:FF:000018">
    <property type="entry name" value="Beta-galactosidase"/>
    <property type="match status" value="1"/>
</dbReference>
<gene>
    <name evidence="14" type="ORF">HMPREF0645_0335</name>
</gene>
<dbReference type="Gene3D" id="2.60.40.10">
    <property type="entry name" value="Immunoglobulins"/>
    <property type="match status" value="2"/>
</dbReference>
<dbReference type="InterPro" id="IPR004199">
    <property type="entry name" value="B-gal_small/dom_5"/>
</dbReference>
<dbReference type="GO" id="GO:0005990">
    <property type="term" value="P:lactose catabolic process"/>
    <property type="evidence" value="ECO:0007669"/>
    <property type="project" value="TreeGrafter"/>
</dbReference>
<evidence type="ECO:0000256" key="2">
    <source>
        <dbReference type="ARBA" id="ARBA00001913"/>
    </source>
</evidence>
<dbReference type="Pfam" id="PF02836">
    <property type="entry name" value="Glyco_hydro_2_C"/>
    <property type="match status" value="1"/>
</dbReference>
<dbReference type="Pfam" id="PF02929">
    <property type="entry name" value="Bgal_small_N"/>
    <property type="match status" value="1"/>
</dbReference>
<evidence type="ECO:0000256" key="7">
    <source>
        <dbReference type="ARBA" id="ARBA00013303"/>
    </source>
</evidence>
<evidence type="ECO:0000313" key="15">
    <source>
        <dbReference type="Proteomes" id="UP000003160"/>
    </source>
</evidence>
<dbReference type="RefSeq" id="WP_007174684.1">
    <property type="nucleotide sequence ID" value="NZ_GG704782.1"/>
</dbReference>
<evidence type="ECO:0000259" key="13">
    <source>
        <dbReference type="SMART" id="SM01038"/>
    </source>
</evidence>
<dbReference type="InterPro" id="IPR006104">
    <property type="entry name" value="Glyco_hydro_2_N"/>
</dbReference>
<dbReference type="HOGENOM" id="CLU_002346_1_1_10"/>
<evidence type="ECO:0000313" key="14">
    <source>
        <dbReference type="EMBL" id="EFA45236.1"/>
    </source>
</evidence>
<dbReference type="Gene3D" id="3.20.20.80">
    <property type="entry name" value="Glycosidases"/>
    <property type="match status" value="1"/>
</dbReference>
<dbReference type="Pfam" id="PF02837">
    <property type="entry name" value="Glyco_hydro_2_N"/>
    <property type="match status" value="1"/>
</dbReference>
<dbReference type="InterPro" id="IPR006101">
    <property type="entry name" value="Glyco_hydro_2"/>
</dbReference>
<dbReference type="Pfam" id="PF16353">
    <property type="entry name" value="LacZ_4"/>
    <property type="match status" value="1"/>
</dbReference>
<comment type="catalytic activity">
    <reaction evidence="1">
        <text>Hydrolysis of terminal non-reducing beta-D-galactose residues in beta-D-galactosides.</text>
        <dbReference type="EC" id="3.2.1.23"/>
    </reaction>
</comment>
<dbReference type="InterPro" id="IPR017853">
    <property type="entry name" value="GH"/>
</dbReference>
<dbReference type="GO" id="GO:0030246">
    <property type="term" value="F:carbohydrate binding"/>
    <property type="evidence" value="ECO:0007669"/>
    <property type="project" value="InterPro"/>
</dbReference>
<comment type="subunit">
    <text evidence="5">Monomer.</text>
</comment>
<dbReference type="eggNOG" id="COG3250">
    <property type="taxonomic scope" value="Bacteria"/>
</dbReference>
<dbReference type="PRINTS" id="PR00132">
    <property type="entry name" value="GLHYDRLASE2"/>
</dbReference>
<comment type="cofactor">
    <cofactor evidence="2">
        <name>Ca(2+)</name>
        <dbReference type="ChEBI" id="CHEBI:29108"/>
    </cofactor>
</comment>
<name>D1PTQ0_9BACT</name>
<dbReference type="SUPFAM" id="SSF51445">
    <property type="entry name" value="(Trans)glycosidases"/>
    <property type="match status" value="1"/>
</dbReference>
<comment type="cofactor">
    <cofactor evidence="3">
        <name>Na(+)</name>
        <dbReference type="ChEBI" id="CHEBI:29101"/>
    </cofactor>
</comment>
<keyword evidence="8 14" id="KW-0378">Hydrolase</keyword>
<keyword evidence="12" id="KW-0732">Signal</keyword>
<evidence type="ECO:0000256" key="12">
    <source>
        <dbReference type="SAM" id="SignalP"/>
    </source>
</evidence>
<dbReference type="Gene3D" id="2.60.120.260">
    <property type="entry name" value="Galactose-binding domain-like"/>
    <property type="match status" value="1"/>
</dbReference>
<feature type="chain" id="PRO_5003025167" description="Beta-galactosidase" evidence="12">
    <location>
        <begin position="21"/>
        <end position="1039"/>
    </location>
</feature>
<evidence type="ECO:0000256" key="10">
    <source>
        <dbReference type="ARBA" id="ARBA00023295"/>
    </source>
</evidence>
<dbReference type="SUPFAM" id="SSF49303">
    <property type="entry name" value="beta-Galactosidase/glucuronidase domain"/>
    <property type="match status" value="2"/>
</dbReference>
<keyword evidence="9" id="KW-0106">Calcium</keyword>
<dbReference type="SUPFAM" id="SSF49785">
    <property type="entry name" value="Galactose-binding domain-like"/>
    <property type="match status" value="1"/>
</dbReference>
<evidence type="ECO:0000256" key="11">
    <source>
        <dbReference type="ARBA" id="ARBA00032230"/>
    </source>
</evidence>